<evidence type="ECO:0000313" key="2">
    <source>
        <dbReference type="EMBL" id="KZP09703.1"/>
    </source>
</evidence>
<evidence type="ECO:0000256" key="1">
    <source>
        <dbReference type="SAM" id="MobiDB-lite"/>
    </source>
</evidence>
<dbReference type="AlphaFoldDB" id="A0A165YLW4"/>
<feature type="region of interest" description="Disordered" evidence="1">
    <location>
        <begin position="95"/>
        <end position="122"/>
    </location>
</feature>
<organism evidence="2 3">
    <name type="scientific">Athelia psychrophila</name>
    <dbReference type="NCBI Taxonomy" id="1759441"/>
    <lineage>
        <taxon>Eukaryota</taxon>
        <taxon>Fungi</taxon>
        <taxon>Dikarya</taxon>
        <taxon>Basidiomycota</taxon>
        <taxon>Agaricomycotina</taxon>
        <taxon>Agaricomycetes</taxon>
        <taxon>Agaricomycetidae</taxon>
        <taxon>Atheliales</taxon>
        <taxon>Atheliaceae</taxon>
        <taxon>Athelia</taxon>
    </lineage>
</organism>
<dbReference type="EMBL" id="KV417694">
    <property type="protein sequence ID" value="KZP09703.1"/>
    <property type="molecule type" value="Genomic_DNA"/>
</dbReference>
<evidence type="ECO:0000313" key="3">
    <source>
        <dbReference type="Proteomes" id="UP000076532"/>
    </source>
</evidence>
<accession>A0A165YLW4</accession>
<gene>
    <name evidence="2" type="ORF">FIBSPDRAFT_1051721</name>
</gene>
<keyword evidence="3" id="KW-1185">Reference proteome</keyword>
<feature type="region of interest" description="Disordered" evidence="1">
    <location>
        <begin position="1"/>
        <end position="71"/>
    </location>
</feature>
<dbReference type="OrthoDB" id="412018at2759"/>
<proteinExistence type="predicted"/>
<name>A0A165YLW4_9AGAM</name>
<feature type="compositionally biased region" description="Polar residues" evidence="1">
    <location>
        <begin position="37"/>
        <end position="54"/>
    </location>
</feature>
<reference evidence="2 3" key="1">
    <citation type="journal article" date="2016" name="Mol. Biol. Evol.">
        <title>Comparative Genomics of Early-Diverging Mushroom-Forming Fungi Provides Insights into the Origins of Lignocellulose Decay Capabilities.</title>
        <authorList>
            <person name="Nagy L.G."/>
            <person name="Riley R."/>
            <person name="Tritt A."/>
            <person name="Adam C."/>
            <person name="Daum C."/>
            <person name="Floudas D."/>
            <person name="Sun H."/>
            <person name="Yadav J.S."/>
            <person name="Pangilinan J."/>
            <person name="Larsson K.H."/>
            <person name="Matsuura K."/>
            <person name="Barry K."/>
            <person name="Labutti K."/>
            <person name="Kuo R."/>
            <person name="Ohm R.A."/>
            <person name="Bhattacharya S.S."/>
            <person name="Shirouzu T."/>
            <person name="Yoshinaga Y."/>
            <person name="Martin F.M."/>
            <person name="Grigoriev I.V."/>
            <person name="Hibbett D.S."/>
        </authorList>
    </citation>
    <scope>NUCLEOTIDE SEQUENCE [LARGE SCALE GENOMIC DNA]</scope>
    <source>
        <strain evidence="2 3">CBS 109695</strain>
    </source>
</reference>
<feature type="compositionally biased region" description="Low complexity" evidence="1">
    <location>
        <begin position="55"/>
        <end position="70"/>
    </location>
</feature>
<sequence>MDRRHFSHPAAAASLAEQGVNPIFGPTYWPGFDSEPFPTQSQSTAGSNPTTPHKTTSLPSSTPFSPPASSRETVVVMANTDWPVAEGPAAWRVGVGVAGGGGPDPDDGKVKATDQIGKIGSL</sequence>
<dbReference type="Proteomes" id="UP000076532">
    <property type="component" value="Unassembled WGS sequence"/>
</dbReference>
<protein>
    <submittedName>
        <fullName evidence="2">Uncharacterized protein</fullName>
    </submittedName>
</protein>